<sequence length="72" mass="7751">MLETTLRAPELEDDAGVQTIQRALASTEGLAQLRVDRGSKTVTVLHDPELLSVAAIQTRLDHVGFLTTVALP</sequence>
<dbReference type="GO" id="GO:0046872">
    <property type="term" value="F:metal ion binding"/>
    <property type="evidence" value="ECO:0007669"/>
    <property type="project" value="InterPro"/>
</dbReference>
<dbReference type="InterPro" id="IPR006121">
    <property type="entry name" value="HMA_dom"/>
</dbReference>
<dbReference type="Gene3D" id="3.30.70.100">
    <property type="match status" value="1"/>
</dbReference>
<reference evidence="2 3" key="1">
    <citation type="submission" date="2020-08" db="EMBL/GenBank/DDBJ databases">
        <title>Genomic Encyclopedia of Type Strains, Phase IV (KMG-IV): sequencing the most valuable type-strain genomes for metagenomic binning, comparative biology and taxonomic classification.</title>
        <authorList>
            <person name="Goeker M."/>
        </authorList>
    </citation>
    <scope>NUCLEOTIDE SEQUENCE [LARGE SCALE GENOMIC DNA]</scope>
    <source>
        <strain evidence="2 3">DSM 23562</strain>
    </source>
</reference>
<gene>
    <name evidence="2" type="ORF">HNQ39_001095</name>
</gene>
<accession>A0A7W9SNX7</accession>
<keyword evidence="3" id="KW-1185">Reference proteome</keyword>
<protein>
    <recommendedName>
        <fullName evidence="1">HMA domain-containing protein</fullName>
    </recommendedName>
</protein>
<evidence type="ECO:0000313" key="2">
    <source>
        <dbReference type="EMBL" id="MBB6049333.1"/>
    </source>
</evidence>
<evidence type="ECO:0000259" key="1">
    <source>
        <dbReference type="PROSITE" id="PS50846"/>
    </source>
</evidence>
<dbReference type="InterPro" id="IPR036163">
    <property type="entry name" value="HMA_dom_sf"/>
</dbReference>
<dbReference type="PROSITE" id="PS50846">
    <property type="entry name" value="HMA_2"/>
    <property type="match status" value="1"/>
</dbReference>
<dbReference type="Proteomes" id="UP000520814">
    <property type="component" value="Unassembled WGS sequence"/>
</dbReference>
<evidence type="ECO:0000313" key="3">
    <source>
        <dbReference type="Proteomes" id="UP000520814"/>
    </source>
</evidence>
<dbReference type="AlphaFoldDB" id="A0A7W9SNX7"/>
<dbReference type="CDD" id="cd00371">
    <property type="entry name" value="HMA"/>
    <property type="match status" value="1"/>
</dbReference>
<dbReference type="RefSeq" id="WP_184192944.1">
    <property type="nucleotide sequence ID" value="NZ_JACHGW010000001.1"/>
</dbReference>
<dbReference type="SUPFAM" id="SSF55008">
    <property type="entry name" value="HMA, heavy metal-associated domain"/>
    <property type="match status" value="1"/>
</dbReference>
<organism evidence="2 3">
    <name type="scientific">Armatimonas rosea</name>
    <dbReference type="NCBI Taxonomy" id="685828"/>
    <lineage>
        <taxon>Bacteria</taxon>
        <taxon>Bacillati</taxon>
        <taxon>Armatimonadota</taxon>
        <taxon>Armatimonadia</taxon>
        <taxon>Armatimonadales</taxon>
        <taxon>Armatimonadaceae</taxon>
        <taxon>Armatimonas</taxon>
    </lineage>
</organism>
<comment type="caution">
    <text evidence="2">The sequence shown here is derived from an EMBL/GenBank/DDBJ whole genome shotgun (WGS) entry which is preliminary data.</text>
</comment>
<feature type="domain" description="HMA" evidence="1">
    <location>
        <begin position="2"/>
        <end position="68"/>
    </location>
</feature>
<dbReference type="EMBL" id="JACHGW010000001">
    <property type="protein sequence ID" value="MBB6049333.1"/>
    <property type="molecule type" value="Genomic_DNA"/>
</dbReference>
<name>A0A7W9SNX7_ARMRO</name>
<dbReference type="Pfam" id="PF00403">
    <property type="entry name" value="HMA"/>
    <property type="match status" value="1"/>
</dbReference>
<proteinExistence type="predicted"/>